<gene>
    <name evidence="14" type="ORF">BOW53_04165</name>
</gene>
<keyword evidence="7 11" id="KW-0274">FAD</keyword>
<evidence type="ECO:0000313" key="15">
    <source>
        <dbReference type="Proteomes" id="UP000191110"/>
    </source>
</evidence>
<keyword evidence="13" id="KW-0449">Lipoprotein</keyword>
<keyword evidence="8 11" id="KW-0460">Magnesium</keyword>
<keyword evidence="13" id="KW-1003">Cell membrane</keyword>
<evidence type="ECO:0000256" key="1">
    <source>
        <dbReference type="ARBA" id="ARBA00008282"/>
    </source>
</evidence>
<dbReference type="EMBL" id="MPRL01000011">
    <property type="protein sequence ID" value="OOZ41368.1"/>
    <property type="molecule type" value="Genomic_DNA"/>
</dbReference>
<evidence type="ECO:0000256" key="8">
    <source>
        <dbReference type="ARBA" id="ARBA00022842"/>
    </source>
</evidence>
<evidence type="ECO:0000256" key="7">
    <source>
        <dbReference type="ARBA" id="ARBA00022827"/>
    </source>
</evidence>
<keyword evidence="4 11" id="KW-0285">Flavoprotein</keyword>
<evidence type="ECO:0000256" key="3">
    <source>
        <dbReference type="ARBA" id="ARBA00016337"/>
    </source>
</evidence>
<dbReference type="SUPFAM" id="SSF143631">
    <property type="entry name" value="ApbE-like"/>
    <property type="match status" value="1"/>
</dbReference>
<dbReference type="GO" id="GO:0016740">
    <property type="term" value="F:transferase activity"/>
    <property type="evidence" value="ECO:0007669"/>
    <property type="project" value="UniProtKB-UniRule"/>
</dbReference>
<dbReference type="GO" id="GO:0005886">
    <property type="term" value="C:plasma membrane"/>
    <property type="evidence" value="ECO:0007669"/>
    <property type="project" value="UniProtKB-SubCell"/>
</dbReference>
<dbReference type="Gene3D" id="3.10.520.10">
    <property type="entry name" value="ApbE-like domains"/>
    <property type="match status" value="1"/>
</dbReference>
<comment type="subcellular location">
    <subcellularLocation>
        <location evidence="13">Cell inner membrane</location>
        <topology evidence="13">Lipid-anchor</topology>
        <orientation evidence="13">Periplasmic side</orientation>
    </subcellularLocation>
</comment>
<evidence type="ECO:0000256" key="11">
    <source>
        <dbReference type="PIRNR" id="PIRNR006268"/>
    </source>
</evidence>
<proteinExistence type="inferred from homology"/>
<evidence type="ECO:0000256" key="5">
    <source>
        <dbReference type="ARBA" id="ARBA00022679"/>
    </source>
</evidence>
<dbReference type="Pfam" id="PF02424">
    <property type="entry name" value="ApbE"/>
    <property type="match status" value="1"/>
</dbReference>
<comment type="similarity">
    <text evidence="1 11 13">Belongs to the ApbE family.</text>
</comment>
<feature type="chain" id="PRO_5010397105" description="FAD:protein FMN transferase" evidence="13">
    <location>
        <begin position="29"/>
        <end position="356"/>
    </location>
</feature>
<comment type="catalytic activity">
    <reaction evidence="10 11 13">
        <text>L-threonyl-[protein] + FAD = FMN-L-threonyl-[protein] + AMP + H(+)</text>
        <dbReference type="Rhea" id="RHEA:36847"/>
        <dbReference type="Rhea" id="RHEA-COMP:11060"/>
        <dbReference type="Rhea" id="RHEA-COMP:11061"/>
        <dbReference type="ChEBI" id="CHEBI:15378"/>
        <dbReference type="ChEBI" id="CHEBI:30013"/>
        <dbReference type="ChEBI" id="CHEBI:57692"/>
        <dbReference type="ChEBI" id="CHEBI:74257"/>
        <dbReference type="ChEBI" id="CHEBI:456215"/>
        <dbReference type="EC" id="2.7.1.180"/>
    </reaction>
</comment>
<evidence type="ECO:0000256" key="12">
    <source>
        <dbReference type="PIRSR" id="PIRSR006268-2"/>
    </source>
</evidence>
<evidence type="ECO:0000256" key="13">
    <source>
        <dbReference type="RuleBase" id="RU363002"/>
    </source>
</evidence>
<keyword evidence="13" id="KW-0472">Membrane</keyword>
<dbReference type="PANTHER" id="PTHR30040:SF2">
    <property type="entry name" value="FAD:PROTEIN FMN TRANSFERASE"/>
    <property type="match status" value="1"/>
</dbReference>
<keyword evidence="13" id="KW-0997">Cell inner membrane</keyword>
<name>A0A1T2L8C7_9GAMM</name>
<dbReference type="GO" id="GO:0046872">
    <property type="term" value="F:metal ion binding"/>
    <property type="evidence" value="ECO:0007669"/>
    <property type="project" value="UniProtKB-UniRule"/>
</dbReference>
<dbReference type="InterPro" id="IPR003374">
    <property type="entry name" value="ApbE-like_sf"/>
</dbReference>
<feature type="binding site" evidence="12">
    <location>
        <position position="293"/>
    </location>
    <ligand>
        <name>Mg(2+)</name>
        <dbReference type="ChEBI" id="CHEBI:18420"/>
    </ligand>
</feature>
<evidence type="ECO:0000256" key="2">
    <source>
        <dbReference type="ARBA" id="ARBA00011955"/>
    </source>
</evidence>
<evidence type="ECO:0000256" key="6">
    <source>
        <dbReference type="ARBA" id="ARBA00022723"/>
    </source>
</evidence>
<dbReference type="PIRSF" id="PIRSF006268">
    <property type="entry name" value="ApbE"/>
    <property type="match status" value="1"/>
</dbReference>
<comment type="function">
    <text evidence="13">Flavin transferase that catalyzes the transfer of the FMN moiety of FAD and its covalent binding to the hydroxyl group of a threonine residue in a target flavoprotein.</text>
</comment>
<dbReference type="InterPro" id="IPR024932">
    <property type="entry name" value="ApbE"/>
</dbReference>
<feature type="binding site" evidence="12">
    <location>
        <position position="289"/>
    </location>
    <ligand>
        <name>Mg(2+)</name>
        <dbReference type="ChEBI" id="CHEBI:18420"/>
    </ligand>
</feature>
<comment type="caution">
    <text evidence="14">The sequence shown here is derived from an EMBL/GenBank/DDBJ whole genome shotgun (WGS) entry which is preliminary data.</text>
</comment>
<feature type="signal peptide" evidence="13">
    <location>
        <begin position="1"/>
        <end position="28"/>
    </location>
</feature>
<keyword evidence="5 11" id="KW-0808">Transferase</keyword>
<dbReference type="Proteomes" id="UP000191110">
    <property type="component" value="Unassembled WGS sequence"/>
</dbReference>
<reference evidence="14 15" key="1">
    <citation type="submission" date="2016-11" db="EMBL/GenBank/DDBJ databases">
        <title>Mixed transmission modes and dynamic genome evolution in an obligate animal-bacterial symbiosis.</title>
        <authorList>
            <person name="Russell S.L."/>
            <person name="Corbett-Detig R.B."/>
            <person name="Cavanaugh C.M."/>
        </authorList>
    </citation>
    <scope>NUCLEOTIDE SEQUENCE [LARGE SCALE GENOMIC DNA]</scope>
    <source>
        <strain evidence="14">Sveles-Q1</strain>
    </source>
</reference>
<evidence type="ECO:0000256" key="10">
    <source>
        <dbReference type="ARBA" id="ARBA00048540"/>
    </source>
</evidence>
<keyword evidence="15" id="KW-1185">Reference proteome</keyword>
<protein>
    <recommendedName>
        <fullName evidence="3 11">FAD:protein FMN transferase</fullName>
        <ecNumber evidence="2 11">2.7.1.180</ecNumber>
    </recommendedName>
    <alternativeName>
        <fullName evidence="9 11">Flavin transferase</fullName>
    </alternativeName>
</protein>
<accession>A0A1T2L8C7</accession>
<evidence type="ECO:0000313" key="14">
    <source>
        <dbReference type="EMBL" id="OOZ41368.1"/>
    </source>
</evidence>
<dbReference type="AlphaFoldDB" id="A0A1T2L8C7"/>
<dbReference type="EC" id="2.7.1.180" evidence="2 11"/>
<comment type="cofactor">
    <cofactor evidence="12">
        <name>Mg(2+)</name>
        <dbReference type="ChEBI" id="CHEBI:18420"/>
    </cofactor>
    <cofactor evidence="12">
        <name>Mn(2+)</name>
        <dbReference type="ChEBI" id="CHEBI:29035"/>
    </cofactor>
    <text evidence="12">Magnesium. Can also use manganese.</text>
</comment>
<evidence type="ECO:0000256" key="4">
    <source>
        <dbReference type="ARBA" id="ARBA00022630"/>
    </source>
</evidence>
<organism evidence="14 15">
    <name type="scientific">Solemya pervernicosa gill symbiont</name>
    <dbReference type="NCBI Taxonomy" id="642797"/>
    <lineage>
        <taxon>Bacteria</taxon>
        <taxon>Pseudomonadati</taxon>
        <taxon>Pseudomonadota</taxon>
        <taxon>Gammaproteobacteria</taxon>
        <taxon>sulfur-oxidizing symbionts</taxon>
    </lineage>
</organism>
<keyword evidence="6 11" id="KW-0479">Metal-binding</keyword>
<dbReference type="OrthoDB" id="9778595at2"/>
<feature type="binding site" evidence="12">
    <location>
        <position position="178"/>
    </location>
    <ligand>
        <name>Mg(2+)</name>
        <dbReference type="ChEBI" id="CHEBI:18420"/>
    </ligand>
</feature>
<keyword evidence="13" id="KW-0732">Signal</keyword>
<dbReference type="PROSITE" id="PS51257">
    <property type="entry name" value="PROKAR_LIPOPROTEIN"/>
    <property type="match status" value="1"/>
</dbReference>
<dbReference type="PANTHER" id="PTHR30040">
    <property type="entry name" value="THIAMINE BIOSYNTHESIS LIPOPROTEIN APBE"/>
    <property type="match status" value="1"/>
</dbReference>
<evidence type="ECO:0000256" key="9">
    <source>
        <dbReference type="ARBA" id="ARBA00031306"/>
    </source>
</evidence>
<sequence length="356" mass="39109">MIQYRFKRQSLLFTLVAALLLSACSRDALHHQQIYIFGTLVDVSVWGPDKKQAGEAIDAVAADFQQMHYEWHAWKPGPLVDLNVAFSEGRSIEVLESLLPVIEESRQLYLQSDGLFNPAIGGLIDLWGFHSDELPVGPPPTAEEIAALIAQRPAMDQIFIDGRLVRSGNPAVQLDFGGFAKGYAVDLAIQRLRSMGVEHAIVNAGGDLRAIGQRGGRNWRIGIKHPQGEGVIAALEVEGDESIFTSGNYERYHEYKGQRYPHIIDPRDGMPVRHIASATVIHNRGSVADAAATALVVAGVEGWHRVARNMGIRYALLVDESGTLYLNPAMKKRLMIDGEMPEKVVVSGPLFEGDVE</sequence>